<dbReference type="AlphaFoldDB" id="A0AAV9TXS8"/>
<dbReference type="Pfam" id="PF00561">
    <property type="entry name" value="Abhydrolase_1"/>
    <property type="match status" value="1"/>
</dbReference>
<accession>A0AAV9TXS8</accession>
<gene>
    <name evidence="4" type="ORF">TWF696_003201</name>
</gene>
<proteinExistence type="inferred from homology"/>
<evidence type="ECO:0000256" key="2">
    <source>
        <dbReference type="ARBA" id="ARBA00038334"/>
    </source>
</evidence>
<keyword evidence="5" id="KW-1185">Reference proteome</keyword>
<evidence type="ECO:0000256" key="1">
    <source>
        <dbReference type="ARBA" id="ARBA00022801"/>
    </source>
</evidence>
<evidence type="ECO:0000259" key="3">
    <source>
        <dbReference type="Pfam" id="PF00561"/>
    </source>
</evidence>
<evidence type="ECO:0000313" key="5">
    <source>
        <dbReference type="Proteomes" id="UP001375240"/>
    </source>
</evidence>
<comment type="caution">
    <text evidence="4">The sequence shown here is derived from an EMBL/GenBank/DDBJ whole genome shotgun (WGS) entry which is preliminary data.</text>
</comment>
<dbReference type="SUPFAM" id="SSF53474">
    <property type="entry name" value="alpha/beta-Hydrolases"/>
    <property type="match status" value="1"/>
</dbReference>
<evidence type="ECO:0000313" key="4">
    <source>
        <dbReference type="EMBL" id="KAK6331131.1"/>
    </source>
</evidence>
<dbReference type="InterPro" id="IPR000073">
    <property type="entry name" value="AB_hydrolase_1"/>
</dbReference>
<dbReference type="PRINTS" id="PR00412">
    <property type="entry name" value="EPOXHYDRLASE"/>
</dbReference>
<dbReference type="PANTHER" id="PTHR43329">
    <property type="entry name" value="EPOXIDE HYDROLASE"/>
    <property type="match status" value="1"/>
</dbReference>
<keyword evidence="1" id="KW-0378">Hydrolase</keyword>
<protein>
    <recommendedName>
        <fullName evidence="3">AB hydrolase-1 domain-containing protein</fullName>
    </recommendedName>
</protein>
<reference evidence="4 5" key="1">
    <citation type="submission" date="2019-10" db="EMBL/GenBank/DDBJ databases">
        <authorList>
            <person name="Palmer J.M."/>
        </authorList>
    </citation>
    <scope>NUCLEOTIDE SEQUENCE [LARGE SCALE GENOMIC DNA]</scope>
    <source>
        <strain evidence="4 5">TWF696</strain>
    </source>
</reference>
<name>A0AAV9TXS8_9PEZI</name>
<dbReference type="EMBL" id="JAVHNQ010000016">
    <property type="protein sequence ID" value="KAK6331131.1"/>
    <property type="molecule type" value="Genomic_DNA"/>
</dbReference>
<feature type="domain" description="AB hydrolase-1" evidence="3">
    <location>
        <begin position="89"/>
        <end position="406"/>
    </location>
</feature>
<comment type="similarity">
    <text evidence="2">Belongs to the AB hydrolase superfamily. Epoxide hydrolase family.</text>
</comment>
<dbReference type="Proteomes" id="UP001375240">
    <property type="component" value="Unassembled WGS sequence"/>
</dbReference>
<dbReference type="Gene3D" id="3.40.50.1820">
    <property type="entry name" value="alpha/beta hydrolase"/>
    <property type="match status" value="1"/>
</dbReference>
<dbReference type="InterPro" id="IPR029058">
    <property type="entry name" value="AB_hydrolase_fold"/>
</dbReference>
<organism evidence="4 5">
    <name type="scientific">Orbilia brochopaga</name>
    <dbReference type="NCBI Taxonomy" id="3140254"/>
    <lineage>
        <taxon>Eukaryota</taxon>
        <taxon>Fungi</taxon>
        <taxon>Dikarya</taxon>
        <taxon>Ascomycota</taxon>
        <taxon>Pezizomycotina</taxon>
        <taxon>Orbiliomycetes</taxon>
        <taxon>Orbiliales</taxon>
        <taxon>Orbiliaceae</taxon>
        <taxon>Orbilia</taxon>
    </lineage>
</organism>
<sequence>MGIASFASQVFVVLVGVGVLGRLALGAAISGAFIKPVSKKKKEARLQARDELWDLSVQPLPGFHHRFFQAADGVNLHYVEGGDTSSDSPLVVFVHGFPDSWFIWHHQLSSPSIQQKAHLIAVDLPGYGGSDAHAKASATAVLTSLASFIIAQKEQKTSERCILVTHDWGSVVGFRLAAEVGFLFERCIIMNAVHPALVVENATRATSSAARILRTYIRNPTNSALLRSAFYTLKPLLTRLRCSYYISAMLLPLPLARQMVKMGDCFFLRICRSMARFPNEETYLANVLGPSKASADGYPASVIARQDINRRADGMIAYYRDNLAFGRWDKPENIQLLCAAAETSAGFTGLVPKKEGSFGCPVTIVYGGRDSAFHRRFCYEGLEEYLPRGKGKSYLVCFPRAGHWPMVASPGRESVDMLMEGALDGVGSEELKERVERVDKDVIFEIEK</sequence>
<dbReference type="GO" id="GO:0016787">
    <property type="term" value="F:hydrolase activity"/>
    <property type="evidence" value="ECO:0007669"/>
    <property type="project" value="UniProtKB-KW"/>
</dbReference>
<dbReference type="InterPro" id="IPR000639">
    <property type="entry name" value="Epox_hydrolase-like"/>
</dbReference>